<feature type="transmembrane region" description="Helical" evidence="1">
    <location>
        <begin position="20"/>
        <end position="38"/>
    </location>
</feature>
<evidence type="ECO:0000313" key="3">
    <source>
        <dbReference type="Proteomes" id="UP001610563"/>
    </source>
</evidence>
<proteinExistence type="predicted"/>
<evidence type="ECO:0008006" key="4">
    <source>
        <dbReference type="Google" id="ProtNLM"/>
    </source>
</evidence>
<keyword evidence="1" id="KW-0812">Transmembrane</keyword>
<accession>A0ABR4FWT1</accession>
<dbReference type="EMBL" id="JBFTWV010000092">
    <property type="protein sequence ID" value="KAL2787699.1"/>
    <property type="molecule type" value="Genomic_DNA"/>
</dbReference>
<name>A0ABR4FWT1_9EURO</name>
<keyword evidence="1" id="KW-1133">Transmembrane helix</keyword>
<evidence type="ECO:0000313" key="2">
    <source>
        <dbReference type="EMBL" id="KAL2787699.1"/>
    </source>
</evidence>
<feature type="transmembrane region" description="Helical" evidence="1">
    <location>
        <begin position="45"/>
        <end position="65"/>
    </location>
</feature>
<feature type="transmembrane region" description="Helical" evidence="1">
    <location>
        <begin position="71"/>
        <end position="89"/>
    </location>
</feature>
<organism evidence="2 3">
    <name type="scientific">Aspergillus keveii</name>
    <dbReference type="NCBI Taxonomy" id="714993"/>
    <lineage>
        <taxon>Eukaryota</taxon>
        <taxon>Fungi</taxon>
        <taxon>Dikarya</taxon>
        <taxon>Ascomycota</taxon>
        <taxon>Pezizomycotina</taxon>
        <taxon>Eurotiomycetes</taxon>
        <taxon>Eurotiomycetidae</taxon>
        <taxon>Eurotiales</taxon>
        <taxon>Aspergillaceae</taxon>
        <taxon>Aspergillus</taxon>
        <taxon>Aspergillus subgen. Nidulantes</taxon>
    </lineage>
</organism>
<dbReference type="PANTHER" id="PTHR42029">
    <property type="entry name" value="AN04G07800"/>
    <property type="match status" value="1"/>
</dbReference>
<gene>
    <name evidence="2" type="ORF">BJX66DRAFT_341010</name>
</gene>
<feature type="transmembrane region" description="Helical" evidence="1">
    <location>
        <begin position="182"/>
        <end position="200"/>
    </location>
</feature>
<keyword evidence="1" id="KW-0472">Membrane</keyword>
<dbReference type="Proteomes" id="UP001610563">
    <property type="component" value="Unassembled WGS sequence"/>
</dbReference>
<dbReference type="PANTHER" id="PTHR42029:SF3">
    <property type="entry name" value="AN04G07800"/>
    <property type="match status" value="1"/>
</dbReference>
<protein>
    <recommendedName>
        <fullName evidence="4">An04g07800</fullName>
    </recommendedName>
</protein>
<reference evidence="2 3" key="1">
    <citation type="submission" date="2024-07" db="EMBL/GenBank/DDBJ databases">
        <title>Section-level genome sequencing and comparative genomics of Aspergillus sections Usti and Cavernicolus.</title>
        <authorList>
            <consortium name="Lawrence Berkeley National Laboratory"/>
            <person name="Nybo J.L."/>
            <person name="Vesth T.C."/>
            <person name="Theobald S."/>
            <person name="Frisvad J.C."/>
            <person name="Larsen T.O."/>
            <person name="Kjaerboelling I."/>
            <person name="Rothschild-Mancinelli K."/>
            <person name="Lyhne E.K."/>
            <person name="Kogle M.E."/>
            <person name="Barry K."/>
            <person name="Clum A."/>
            <person name="Na H."/>
            <person name="Ledsgaard L."/>
            <person name="Lin J."/>
            <person name="Lipzen A."/>
            <person name="Kuo A."/>
            <person name="Riley R."/>
            <person name="Mondo S."/>
            <person name="Labutti K."/>
            <person name="Haridas S."/>
            <person name="Pangalinan J."/>
            <person name="Salamov A.A."/>
            <person name="Simmons B.A."/>
            <person name="Magnuson J.K."/>
            <person name="Chen J."/>
            <person name="Drula E."/>
            <person name="Henrissat B."/>
            <person name="Wiebenga A."/>
            <person name="Lubbers R.J."/>
            <person name="Gomes A.C."/>
            <person name="Makela M.R."/>
            <person name="Stajich J."/>
            <person name="Grigoriev I.V."/>
            <person name="Mortensen U.H."/>
            <person name="De Vries R.P."/>
            <person name="Baker S.E."/>
            <person name="Andersen M.R."/>
        </authorList>
    </citation>
    <scope>NUCLEOTIDE SEQUENCE [LARGE SCALE GENOMIC DNA]</scope>
    <source>
        <strain evidence="2 3">CBS 209.92</strain>
    </source>
</reference>
<keyword evidence="3" id="KW-1185">Reference proteome</keyword>
<feature type="transmembrane region" description="Helical" evidence="1">
    <location>
        <begin position="110"/>
        <end position="133"/>
    </location>
</feature>
<comment type="caution">
    <text evidence="2">The sequence shown here is derived from an EMBL/GenBank/DDBJ whole genome shotgun (WGS) entry which is preliminary data.</text>
</comment>
<evidence type="ECO:0000256" key="1">
    <source>
        <dbReference type="SAM" id="Phobius"/>
    </source>
</evidence>
<sequence>MPSITAKRPEGSDGLAVEAWGQGLMVGSLIVMIAVTVANMKMNVLLHKLIAAELILAIAHGTFIFIQLPTYGWYLSITAIGLNASWSLHNLIAWLKVRPFLRKKPWIGKIYLISLFAAQPYWIVEIYANFAFFNQGHMLFLRTRPLEPLFRDPWWIFTSCYLVRRIQLAYSRSWWGIVRDSPRFGAMIFFMALSICFTIVDTCAVSGTFHLNLHLGIEPFWKLAFVFKCLSDIIILDDFKSALDRVRRRIDPQDIELHSTDAGGLPDRPLVQRPTPVLERSGWYFYDTRGRRGLDR</sequence>